<feature type="transmembrane region" description="Helical" evidence="1">
    <location>
        <begin position="60"/>
        <end position="77"/>
    </location>
</feature>
<protein>
    <submittedName>
        <fullName evidence="2">Uncharacterized protein</fullName>
    </submittedName>
</protein>
<feature type="transmembrane region" description="Helical" evidence="1">
    <location>
        <begin position="306"/>
        <end position="323"/>
    </location>
</feature>
<feature type="transmembrane region" description="Helical" evidence="1">
    <location>
        <begin position="144"/>
        <end position="164"/>
    </location>
</feature>
<evidence type="ECO:0000313" key="2">
    <source>
        <dbReference type="EMBL" id="GID09836.1"/>
    </source>
</evidence>
<sequence>MTHHRPAGRRRAALTLAVLTPVVAELGLGSTPMHLAFLLLLWLPIYGAGVLLIREAVRRVGGGWASLVLLGVAYELVEDGIGLQALSSPHLYGAAGWAPRLFGLNTAYWEVNVVYHVVFSVLVPIALTDLIFPAHADRPYLKRGGLVGVAVCAVVGVALLRVSVPPSQDPGYVAPAWVLLGCVAAVALLAVVALRVLPRRAARPLPAGPAPAPWLAAAVGAGATLVFFALAYPAFGAKQPAFTHGAWALVPMAVAALVAAGTTLLVYRWSGRRGWNDRHRIRLVGGALLAHTAYGVAGVVHTLFDRVGLAVLGLLTLALLAALDRRRTPALPQPAAAR</sequence>
<gene>
    <name evidence="2" type="ORF">Aru02nite_07250</name>
</gene>
<feature type="transmembrane region" description="Helical" evidence="1">
    <location>
        <begin position="247"/>
        <end position="269"/>
    </location>
</feature>
<dbReference type="AlphaFoldDB" id="A0A8J3ITX1"/>
<feature type="transmembrane region" description="Helical" evidence="1">
    <location>
        <begin position="214"/>
        <end position="235"/>
    </location>
</feature>
<accession>A0A8J3ITX1</accession>
<feature type="transmembrane region" description="Helical" evidence="1">
    <location>
        <begin position="281"/>
        <end position="300"/>
    </location>
</feature>
<organism evidence="2 3">
    <name type="scientific">Actinocatenispora rupis</name>
    <dbReference type="NCBI Taxonomy" id="519421"/>
    <lineage>
        <taxon>Bacteria</taxon>
        <taxon>Bacillati</taxon>
        <taxon>Actinomycetota</taxon>
        <taxon>Actinomycetes</taxon>
        <taxon>Micromonosporales</taxon>
        <taxon>Micromonosporaceae</taxon>
        <taxon>Actinocatenispora</taxon>
    </lineage>
</organism>
<name>A0A8J3ITX1_9ACTN</name>
<feature type="transmembrane region" description="Helical" evidence="1">
    <location>
        <begin position="113"/>
        <end position="132"/>
    </location>
</feature>
<keyword evidence="1" id="KW-0812">Transmembrane</keyword>
<evidence type="ECO:0000313" key="3">
    <source>
        <dbReference type="Proteomes" id="UP000612808"/>
    </source>
</evidence>
<dbReference type="EMBL" id="BOMB01000003">
    <property type="protein sequence ID" value="GID09836.1"/>
    <property type="molecule type" value="Genomic_DNA"/>
</dbReference>
<keyword evidence="1" id="KW-1133">Transmembrane helix</keyword>
<feature type="transmembrane region" description="Helical" evidence="1">
    <location>
        <begin position="176"/>
        <end position="194"/>
    </location>
</feature>
<comment type="caution">
    <text evidence="2">The sequence shown here is derived from an EMBL/GenBank/DDBJ whole genome shotgun (WGS) entry which is preliminary data.</text>
</comment>
<evidence type="ECO:0000256" key="1">
    <source>
        <dbReference type="SAM" id="Phobius"/>
    </source>
</evidence>
<proteinExistence type="predicted"/>
<dbReference type="Proteomes" id="UP000612808">
    <property type="component" value="Unassembled WGS sequence"/>
</dbReference>
<keyword evidence="3" id="KW-1185">Reference proteome</keyword>
<keyword evidence="1" id="KW-0472">Membrane</keyword>
<feature type="transmembrane region" description="Helical" evidence="1">
    <location>
        <begin position="34"/>
        <end position="53"/>
    </location>
</feature>
<reference evidence="2" key="1">
    <citation type="submission" date="2021-01" db="EMBL/GenBank/DDBJ databases">
        <title>Whole genome shotgun sequence of Actinocatenispora rupis NBRC 107355.</title>
        <authorList>
            <person name="Komaki H."/>
            <person name="Tamura T."/>
        </authorList>
    </citation>
    <scope>NUCLEOTIDE SEQUENCE</scope>
    <source>
        <strain evidence="2">NBRC 107355</strain>
    </source>
</reference>